<dbReference type="NCBIfam" id="TIGR00200">
    <property type="entry name" value="cinA_nterm"/>
    <property type="match status" value="1"/>
</dbReference>
<protein>
    <recommendedName>
        <fullName evidence="1">Putative competence-damage inducible protein</fullName>
    </recommendedName>
</protein>
<dbReference type="InterPro" id="IPR008135">
    <property type="entry name" value="Competence-induced_CinA"/>
</dbReference>
<dbReference type="Proteomes" id="UP000767291">
    <property type="component" value="Unassembled WGS sequence"/>
</dbReference>
<keyword evidence="3" id="KW-0378">Hydrolase</keyword>
<dbReference type="SUPFAM" id="SSF53218">
    <property type="entry name" value="Molybdenum cofactor biosynthesis proteins"/>
    <property type="match status" value="1"/>
</dbReference>
<dbReference type="PIRSF" id="PIRSF006728">
    <property type="entry name" value="CinA"/>
    <property type="match status" value="1"/>
</dbReference>
<dbReference type="InterPro" id="IPR008136">
    <property type="entry name" value="CinA_C"/>
</dbReference>
<dbReference type="GO" id="GO:0019159">
    <property type="term" value="F:nicotinamide-nucleotide amidase activity"/>
    <property type="evidence" value="ECO:0007669"/>
    <property type="project" value="UniProtKB-EC"/>
</dbReference>
<dbReference type="NCBIfam" id="TIGR00177">
    <property type="entry name" value="molyb_syn"/>
    <property type="match status" value="1"/>
</dbReference>
<sequence>MKAEIISVGTELLLGDIVNTNSQYIAKELASIGIEVYHQSTVGDNVERLFECFKESIERSDVVITTGGLGPTTDDLTKEVAAKYFGQELELHEPSWEYIKSLIERRGRKAAPNNKKQAYFPESALVLKNNNGTAPGAVLRKDDKAIIVLPGPPREMVAMFNESVMPYLKQFTDDKLISKTLRLYGIGESDLELEIIDIINGQNNPTVALYAKEMEVTIRITAKAKDEEEAERLIKPVEDKIKDRVEKFVYTNDDNYSGESKNVLEEVAAKLLVDKNLKIAVAESCTGGMVSSALIDYPGISSVFVEGCVTYSNEAKIKRLGVKEETLNKFGAVSEETAIEMAEGVSRGFNTDIGISTTGIAGPDGGSTDKPVGLVYTAVHIKGETKVFKNIYNGDRQKIRARATRDILNNLRIELLKLS</sequence>
<dbReference type="Gene3D" id="3.30.70.2860">
    <property type="match status" value="1"/>
</dbReference>
<feature type="domain" description="MoaB/Mog" evidence="2">
    <location>
        <begin position="4"/>
        <end position="171"/>
    </location>
</feature>
<name>A0ABS4E8Z2_9FIRM</name>
<comment type="similarity">
    <text evidence="1">Belongs to the CinA family.</text>
</comment>
<dbReference type="EMBL" id="JAGGJX010000001">
    <property type="protein sequence ID" value="MBP1854405.1"/>
    <property type="molecule type" value="Genomic_DNA"/>
</dbReference>
<dbReference type="Pfam" id="PF02464">
    <property type="entry name" value="CinA"/>
    <property type="match status" value="1"/>
</dbReference>
<dbReference type="Pfam" id="PF18146">
    <property type="entry name" value="CinA_KH"/>
    <property type="match status" value="1"/>
</dbReference>
<dbReference type="Pfam" id="PF00994">
    <property type="entry name" value="MoCF_biosynth"/>
    <property type="match status" value="1"/>
</dbReference>
<dbReference type="InterPro" id="IPR036425">
    <property type="entry name" value="MoaB/Mog-like_dom_sf"/>
</dbReference>
<dbReference type="Gene3D" id="3.90.950.20">
    <property type="entry name" value="CinA-like"/>
    <property type="match status" value="1"/>
</dbReference>
<keyword evidence="4" id="KW-1185">Reference proteome</keyword>
<organism evidence="3 4">
    <name type="scientific">Metaclostridioides mangenotii</name>
    <dbReference type="NCBI Taxonomy" id="1540"/>
    <lineage>
        <taxon>Bacteria</taxon>
        <taxon>Bacillati</taxon>
        <taxon>Bacillota</taxon>
        <taxon>Clostridia</taxon>
        <taxon>Peptostreptococcales</taxon>
        <taxon>Peptostreptococcaceae</taxon>
        <taxon>Metaclostridioides</taxon>
    </lineage>
</organism>
<dbReference type="NCBIfam" id="TIGR00199">
    <property type="entry name" value="PncC_domain"/>
    <property type="match status" value="1"/>
</dbReference>
<gene>
    <name evidence="1" type="primary">cinA</name>
    <name evidence="3" type="ORF">J2Z43_000795</name>
</gene>
<dbReference type="InterPro" id="IPR041424">
    <property type="entry name" value="CinA_KH"/>
</dbReference>
<dbReference type="SMART" id="SM00852">
    <property type="entry name" value="MoCF_biosynth"/>
    <property type="match status" value="1"/>
</dbReference>
<evidence type="ECO:0000313" key="4">
    <source>
        <dbReference type="Proteomes" id="UP000767291"/>
    </source>
</evidence>
<evidence type="ECO:0000256" key="1">
    <source>
        <dbReference type="HAMAP-Rule" id="MF_00226"/>
    </source>
</evidence>
<dbReference type="InterPro" id="IPR050101">
    <property type="entry name" value="CinA"/>
</dbReference>
<dbReference type="SUPFAM" id="SSF142433">
    <property type="entry name" value="CinA-like"/>
    <property type="match status" value="1"/>
</dbReference>
<dbReference type="Gene3D" id="3.40.980.10">
    <property type="entry name" value="MoaB/Mog-like domain"/>
    <property type="match status" value="1"/>
</dbReference>
<dbReference type="InterPro" id="IPR001453">
    <property type="entry name" value="MoaB/Mog_dom"/>
</dbReference>
<dbReference type="NCBIfam" id="NF001813">
    <property type="entry name" value="PRK00549.1"/>
    <property type="match status" value="1"/>
</dbReference>
<dbReference type="HAMAP" id="MF_00226_B">
    <property type="entry name" value="CinA_B"/>
    <property type="match status" value="1"/>
</dbReference>
<dbReference type="CDD" id="cd00885">
    <property type="entry name" value="cinA"/>
    <property type="match status" value="1"/>
</dbReference>
<dbReference type="InterPro" id="IPR036653">
    <property type="entry name" value="CinA-like_C"/>
</dbReference>
<reference evidence="3 4" key="1">
    <citation type="submission" date="2021-03" db="EMBL/GenBank/DDBJ databases">
        <title>Genomic Encyclopedia of Type Strains, Phase IV (KMG-IV): sequencing the most valuable type-strain genomes for metagenomic binning, comparative biology and taxonomic classification.</title>
        <authorList>
            <person name="Goeker M."/>
        </authorList>
    </citation>
    <scope>NUCLEOTIDE SEQUENCE [LARGE SCALE GENOMIC DNA]</scope>
    <source>
        <strain evidence="3 4">DSM 1289</strain>
    </source>
</reference>
<dbReference type="RefSeq" id="WP_209455929.1">
    <property type="nucleotide sequence ID" value="NZ_BAAACS010000017.1"/>
</dbReference>
<evidence type="ECO:0000259" key="2">
    <source>
        <dbReference type="SMART" id="SM00852"/>
    </source>
</evidence>
<dbReference type="PANTHER" id="PTHR13939:SF0">
    <property type="entry name" value="NMN AMIDOHYDROLASE-LIKE PROTEIN YFAY"/>
    <property type="match status" value="1"/>
</dbReference>
<dbReference type="PANTHER" id="PTHR13939">
    <property type="entry name" value="NICOTINAMIDE-NUCLEOTIDE AMIDOHYDROLASE PNCC"/>
    <property type="match status" value="1"/>
</dbReference>
<proteinExistence type="inferred from homology"/>
<evidence type="ECO:0000313" key="3">
    <source>
        <dbReference type="EMBL" id="MBP1854405.1"/>
    </source>
</evidence>
<comment type="caution">
    <text evidence="3">The sequence shown here is derived from an EMBL/GenBank/DDBJ whole genome shotgun (WGS) entry which is preliminary data.</text>
</comment>
<accession>A0ABS4E8Z2</accession>